<name>A0A6C0HV47_9ZZZZ</name>
<reference evidence="1" key="1">
    <citation type="journal article" date="2020" name="Nature">
        <title>Giant virus diversity and host interactions through global metagenomics.</title>
        <authorList>
            <person name="Schulz F."/>
            <person name="Roux S."/>
            <person name="Paez-Espino D."/>
            <person name="Jungbluth S."/>
            <person name="Walsh D.A."/>
            <person name="Denef V.J."/>
            <person name="McMahon K.D."/>
            <person name="Konstantinidis K.T."/>
            <person name="Eloe-Fadrosh E.A."/>
            <person name="Kyrpides N.C."/>
            <person name="Woyke T."/>
        </authorList>
    </citation>
    <scope>NUCLEOTIDE SEQUENCE</scope>
    <source>
        <strain evidence="1">GVMAG-M-3300023184-168</strain>
    </source>
</reference>
<proteinExistence type="predicted"/>
<dbReference type="AlphaFoldDB" id="A0A6C0HV47"/>
<organism evidence="1">
    <name type="scientific">viral metagenome</name>
    <dbReference type="NCBI Taxonomy" id="1070528"/>
    <lineage>
        <taxon>unclassified sequences</taxon>
        <taxon>metagenomes</taxon>
        <taxon>organismal metagenomes</taxon>
    </lineage>
</organism>
<sequence length="89" mass="10536">MSTKIDITNLNQEEIDEILNKLSIKSMLCDYKLTADFCVKYILTTDDYASCVEDTYYCDYEILFLQKHITQEELDIAYDNYYKNNSSNE</sequence>
<accession>A0A6C0HV47</accession>
<protein>
    <submittedName>
        <fullName evidence="1">Uncharacterized protein</fullName>
    </submittedName>
</protein>
<dbReference type="EMBL" id="MN740011">
    <property type="protein sequence ID" value="QHT83733.1"/>
    <property type="molecule type" value="Genomic_DNA"/>
</dbReference>
<evidence type="ECO:0000313" key="1">
    <source>
        <dbReference type="EMBL" id="QHT83733.1"/>
    </source>
</evidence>